<evidence type="ECO:0000313" key="1">
    <source>
        <dbReference type="EMBL" id="AEO93734.1"/>
    </source>
</evidence>
<dbReference type="Proteomes" id="UP000009273">
    <property type="component" value="Segment"/>
</dbReference>
<accession>G3MAL7</accession>
<reference evidence="1 2" key="1">
    <citation type="submission" date="2011-09" db="EMBL/GenBank/DDBJ databases">
        <authorList>
            <person name="Pope W.H."/>
            <person name="Pedulla M.L."/>
            <person name="Ford M.E."/>
            <person name="Peebles C.L."/>
            <person name="Hatfull G.H."/>
            <person name="Hendrix R.W."/>
        </authorList>
    </citation>
    <scope>NUCLEOTIDE SEQUENCE [LARGE SCALE GENOMIC DNA]</scope>
    <source>
        <strain evidence="1">G</strain>
    </source>
</reference>
<proteinExistence type="predicted"/>
<evidence type="ECO:0000313" key="2">
    <source>
        <dbReference type="Proteomes" id="UP000009273"/>
    </source>
</evidence>
<dbReference type="EMBL" id="JN638751">
    <property type="protein sequence ID" value="AEO93734.1"/>
    <property type="molecule type" value="Genomic_DNA"/>
</dbReference>
<keyword evidence="2" id="KW-1185">Reference proteome</keyword>
<protein>
    <submittedName>
        <fullName evidence="1">Gp476</fullName>
    </submittedName>
</protein>
<sequence>MKVELVSLALVKEIYIKENSNLIDVYDSNDWRIFAIYYDKQADLYIVRTIMKWKRKEWMRNTVIISKTADIEETLRNSKRAIRALM</sequence>
<dbReference type="RefSeq" id="YP_009015779.1">
    <property type="nucleotide sequence ID" value="NC_023719.1"/>
</dbReference>
<organism evidence="1 2">
    <name type="scientific">Bacillus phage G</name>
    <dbReference type="NCBI Taxonomy" id="2884420"/>
    <lineage>
        <taxon>Viruses</taxon>
        <taxon>Duplodnaviria</taxon>
        <taxon>Heunggongvirae</taxon>
        <taxon>Uroviricota</taxon>
        <taxon>Caudoviricetes</taxon>
        <taxon>Donellivirus</taxon>
        <taxon>Donellivirus gee</taxon>
    </lineage>
</organism>
<name>G3MAL7_9CAUD</name>
<dbReference type="GeneID" id="18563690"/>
<dbReference type="KEGG" id="vg:18563690"/>
<gene>
    <name evidence="1" type="primary">476</name>
    <name evidence="1" type="ORF">G_476</name>
</gene>